<reference evidence="2" key="1">
    <citation type="journal article" date="2020" name="Nature">
        <title>Giant virus diversity and host interactions through global metagenomics.</title>
        <authorList>
            <person name="Schulz F."/>
            <person name="Roux S."/>
            <person name="Paez-Espino D."/>
            <person name="Jungbluth S."/>
            <person name="Walsh D.A."/>
            <person name="Denef V.J."/>
            <person name="McMahon K.D."/>
            <person name="Konstantinidis K.T."/>
            <person name="Eloe-Fadrosh E.A."/>
            <person name="Kyrpides N.C."/>
            <person name="Woyke T."/>
        </authorList>
    </citation>
    <scope>NUCLEOTIDE SEQUENCE</scope>
    <source>
        <strain evidence="2">GVMAG-M-3300020169-51</strain>
    </source>
</reference>
<name>A0A6C0C086_9ZZZZ</name>
<dbReference type="EMBL" id="MN739291">
    <property type="protein sequence ID" value="QHS97219.1"/>
    <property type="molecule type" value="Genomic_DNA"/>
</dbReference>
<feature type="compositionally biased region" description="Polar residues" evidence="1">
    <location>
        <begin position="269"/>
        <end position="282"/>
    </location>
</feature>
<sequence length="353" mass="39326">MIRYLFILLLLLAVAYILKHYNRNLEGMAGETCNMTDDKKPGYVDVIKSGSQRYSEIYTSCNEAITRWNKTCLTNCSNPTKIDGNCGRHLFRKDNTNFKKCAKKCDTNALSEEYNEEQEKRKQDPTYKNICLTDQECKESCAPSIIYKAANTDGMDFDKIRKDALRGQQWTKDIYCGSNIFCPNDISGDCCGSYDPPDDPFISLDDDLRGFFGDAGGVSQREQVESAARRGGGSLAGAFENSDEEEEDTFEIDGSVANVNRAAGGTTGSAGYNSNTMENPENTSEKSANEYGNNLMNGEKSEIDCSTYPNHPKCEYTNNMFGCIGKMDDDSINSMIKQTEDIDTLDSSWGLFK</sequence>
<feature type="region of interest" description="Disordered" evidence="1">
    <location>
        <begin position="266"/>
        <end position="289"/>
    </location>
</feature>
<proteinExistence type="predicted"/>
<protein>
    <submittedName>
        <fullName evidence="2">Uncharacterized protein</fullName>
    </submittedName>
</protein>
<evidence type="ECO:0000313" key="2">
    <source>
        <dbReference type="EMBL" id="QHS97219.1"/>
    </source>
</evidence>
<evidence type="ECO:0000256" key="1">
    <source>
        <dbReference type="SAM" id="MobiDB-lite"/>
    </source>
</evidence>
<dbReference type="AlphaFoldDB" id="A0A6C0C086"/>
<organism evidence="2">
    <name type="scientific">viral metagenome</name>
    <dbReference type="NCBI Taxonomy" id="1070528"/>
    <lineage>
        <taxon>unclassified sequences</taxon>
        <taxon>metagenomes</taxon>
        <taxon>organismal metagenomes</taxon>
    </lineage>
</organism>
<accession>A0A6C0C086</accession>